<organism evidence="2 3">
    <name type="scientific">Ascochyta lentis</name>
    <dbReference type="NCBI Taxonomy" id="205686"/>
    <lineage>
        <taxon>Eukaryota</taxon>
        <taxon>Fungi</taxon>
        <taxon>Dikarya</taxon>
        <taxon>Ascomycota</taxon>
        <taxon>Pezizomycotina</taxon>
        <taxon>Dothideomycetes</taxon>
        <taxon>Pleosporomycetidae</taxon>
        <taxon>Pleosporales</taxon>
        <taxon>Pleosporineae</taxon>
        <taxon>Didymellaceae</taxon>
        <taxon>Ascochyta</taxon>
    </lineage>
</organism>
<dbReference type="OrthoDB" id="3790289at2759"/>
<dbReference type="AlphaFoldDB" id="A0A8H7JBW7"/>
<accession>A0A8H7JBW7</accession>
<dbReference type="EMBL" id="RZGK01000003">
    <property type="protein sequence ID" value="KAF9700741.1"/>
    <property type="molecule type" value="Genomic_DNA"/>
</dbReference>
<reference evidence="2" key="2">
    <citation type="submission" date="2020-09" db="EMBL/GenBank/DDBJ databases">
        <title>Reference genome assembly for Australian Ascochyta lentis isolate Al4.</title>
        <authorList>
            <person name="Lee R.C."/>
            <person name="Farfan-Caceres L.M."/>
            <person name="Debler J.W."/>
            <person name="Williams A.H."/>
            <person name="Henares B.M."/>
        </authorList>
    </citation>
    <scope>NUCLEOTIDE SEQUENCE</scope>
    <source>
        <strain evidence="2">Al4</strain>
    </source>
</reference>
<keyword evidence="1" id="KW-0732">Signal</keyword>
<feature type="chain" id="PRO_5034938143" evidence="1">
    <location>
        <begin position="18"/>
        <end position="366"/>
    </location>
</feature>
<dbReference type="Proteomes" id="UP000651452">
    <property type="component" value="Unassembled WGS sequence"/>
</dbReference>
<gene>
    <name evidence="2" type="ORF">EKO04_002005</name>
</gene>
<evidence type="ECO:0000313" key="2">
    <source>
        <dbReference type="EMBL" id="KAF9700741.1"/>
    </source>
</evidence>
<proteinExistence type="predicted"/>
<evidence type="ECO:0000256" key="1">
    <source>
        <dbReference type="SAM" id="SignalP"/>
    </source>
</evidence>
<sequence length="366" mass="40572">MLFVTTALGLLTSTALAAPAPGASMDTPFSARDLALLGADVLDLMKESIPGRQYAEIYGFGAILRQDCEMENPSTKYMLGPIVDGHYHVLQDGYDSPIVLSSRGPTHVDVLGTSLSVEVDRDIVSYEYGAQRWNSTQPFDSSLDLSCLTNGWSNALHCNDTDPGHRYLDTFCMIWDRSGNHDKYRVGNVNASIESVAPSTETRSPKNSSMQIPSYIFDTVSPEPVSPSTNEAAAPEFAHGMCSFYNPLLQECVHTPNDGWYTQTIGLLNYVWDNNSQPIVQYPKFAGRIDTHPKLLTKMGNGLSVRFGSDGYAYFRYEDCVWSSQMDDKDGCGRCVWGPWSDSALQCNEQTGVHYRASDMKCFFRC</sequence>
<name>A0A8H7JBW7_9PLEO</name>
<comment type="caution">
    <text evidence="2">The sequence shown here is derived from an EMBL/GenBank/DDBJ whole genome shotgun (WGS) entry which is preliminary data.</text>
</comment>
<evidence type="ECO:0000313" key="3">
    <source>
        <dbReference type="Proteomes" id="UP000651452"/>
    </source>
</evidence>
<feature type="signal peptide" evidence="1">
    <location>
        <begin position="1"/>
        <end position="17"/>
    </location>
</feature>
<keyword evidence="3" id="KW-1185">Reference proteome</keyword>
<protein>
    <submittedName>
        <fullName evidence="2">Uncharacterized protein</fullName>
    </submittedName>
</protein>
<reference evidence="2" key="1">
    <citation type="submission" date="2018-12" db="EMBL/GenBank/DDBJ databases">
        <authorList>
            <person name="Syme R.A."/>
            <person name="Farfan-Caceres L."/>
            <person name="Lichtenzveig J."/>
        </authorList>
    </citation>
    <scope>NUCLEOTIDE SEQUENCE</scope>
    <source>
        <strain evidence="2">Al4</strain>
    </source>
</reference>